<dbReference type="Pfam" id="PF00348">
    <property type="entry name" value="polyprenyl_synt"/>
    <property type="match status" value="1"/>
</dbReference>
<comment type="caution">
    <text evidence="7">The sequence shown here is derived from an EMBL/GenBank/DDBJ whole genome shotgun (WGS) entry which is preliminary data.</text>
</comment>
<keyword evidence="3 6" id="KW-0808">Transferase</keyword>
<evidence type="ECO:0000256" key="5">
    <source>
        <dbReference type="ARBA" id="ARBA00022842"/>
    </source>
</evidence>
<dbReference type="PROSITE" id="PS00444">
    <property type="entry name" value="POLYPRENYL_SYNTHASE_2"/>
    <property type="match status" value="1"/>
</dbReference>
<proteinExistence type="inferred from homology"/>
<dbReference type="SUPFAM" id="SSF48576">
    <property type="entry name" value="Terpenoid synthases"/>
    <property type="match status" value="1"/>
</dbReference>
<dbReference type="Gene3D" id="1.10.600.10">
    <property type="entry name" value="Farnesyl Diphosphate Synthase"/>
    <property type="match status" value="1"/>
</dbReference>
<evidence type="ECO:0000256" key="4">
    <source>
        <dbReference type="ARBA" id="ARBA00022723"/>
    </source>
</evidence>
<organism evidence="7 8">
    <name type="scientific">Lujinxingia vulgaris</name>
    <dbReference type="NCBI Taxonomy" id="2600176"/>
    <lineage>
        <taxon>Bacteria</taxon>
        <taxon>Deltaproteobacteria</taxon>
        <taxon>Bradymonadales</taxon>
        <taxon>Lujinxingiaceae</taxon>
        <taxon>Lujinxingia</taxon>
    </lineage>
</organism>
<comment type="cofactor">
    <cofactor evidence="1">
        <name>Mg(2+)</name>
        <dbReference type="ChEBI" id="CHEBI:18420"/>
    </cofactor>
</comment>
<evidence type="ECO:0000256" key="2">
    <source>
        <dbReference type="ARBA" id="ARBA00006706"/>
    </source>
</evidence>
<dbReference type="AlphaFoldDB" id="A0A5C6WYV4"/>
<keyword evidence="4" id="KW-0479">Metal-binding</keyword>
<evidence type="ECO:0000256" key="1">
    <source>
        <dbReference type="ARBA" id="ARBA00001946"/>
    </source>
</evidence>
<evidence type="ECO:0000256" key="6">
    <source>
        <dbReference type="RuleBase" id="RU004466"/>
    </source>
</evidence>
<sequence length="343" mass="37397">MTTTEQAFRELTQAHMGQVLSCIADAVETAGLTGSTLGQMLDYHMQTGGKRLRAMLPLAVAGALGREAKALVGFGAACELIHNATLVHDDLQDGDEVRRDQPTVWKKFGQAQAINLGDAMLYLAPMCLESVKASPGARQRVLARVFRDVLKVIDGQEREFALQQRSTEDIDQEAYRIMVRGKTSGLFALPMAGAAELCEAPAEVVGALEEAAGHLGVLFQIQDDILDLYGEKGRDQEGSDLREGKISALVVAFWQRAKDADRRRLMQLLRADRHASSDTEVRWAIEAFREQGALSACLAEIDQLRGQALASPAFSAYPDLRRLLEGMAQIFLAPIGDIMESVG</sequence>
<comment type="similarity">
    <text evidence="2 6">Belongs to the FPP/GGPP synthase family.</text>
</comment>
<dbReference type="InterPro" id="IPR033749">
    <property type="entry name" value="Polyprenyl_synt_CS"/>
</dbReference>
<name>A0A5C6WYV4_9DELT</name>
<protein>
    <submittedName>
        <fullName evidence="7">Polyprenyl synthetase family protein</fullName>
    </submittedName>
</protein>
<keyword evidence="5" id="KW-0460">Magnesium</keyword>
<dbReference type="RefSeq" id="WP_146976610.1">
    <property type="nucleotide sequence ID" value="NZ_VOSL01000135.1"/>
</dbReference>
<dbReference type="Proteomes" id="UP000321046">
    <property type="component" value="Unassembled WGS sequence"/>
</dbReference>
<accession>A0A5C6WYV4</accession>
<evidence type="ECO:0000313" key="8">
    <source>
        <dbReference type="Proteomes" id="UP000321046"/>
    </source>
</evidence>
<dbReference type="GO" id="GO:0004659">
    <property type="term" value="F:prenyltransferase activity"/>
    <property type="evidence" value="ECO:0007669"/>
    <property type="project" value="InterPro"/>
</dbReference>
<evidence type="ECO:0000256" key="3">
    <source>
        <dbReference type="ARBA" id="ARBA00022679"/>
    </source>
</evidence>
<dbReference type="PANTHER" id="PTHR12001:SF85">
    <property type="entry name" value="SHORT CHAIN ISOPRENYL DIPHOSPHATE SYNTHASE"/>
    <property type="match status" value="1"/>
</dbReference>
<gene>
    <name evidence="7" type="ORF">FRC96_18240</name>
</gene>
<dbReference type="InterPro" id="IPR008949">
    <property type="entry name" value="Isoprenoid_synthase_dom_sf"/>
</dbReference>
<dbReference type="InterPro" id="IPR000092">
    <property type="entry name" value="Polyprenyl_synt"/>
</dbReference>
<dbReference type="GO" id="GO:0046872">
    <property type="term" value="F:metal ion binding"/>
    <property type="evidence" value="ECO:0007669"/>
    <property type="project" value="UniProtKB-KW"/>
</dbReference>
<dbReference type="EMBL" id="VOSL01000135">
    <property type="protein sequence ID" value="TXD32265.1"/>
    <property type="molecule type" value="Genomic_DNA"/>
</dbReference>
<dbReference type="PANTHER" id="PTHR12001">
    <property type="entry name" value="GERANYLGERANYL PYROPHOSPHATE SYNTHASE"/>
    <property type="match status" value="1"/>
</dbReference>
<dbReference type="OrthoDB" id="9805316at2"/>
<dbReference type="GO" id="GO:0008299">
    <property type="term" value="P:isoprenoid biosynthetic process"/>
    <property type="evidence" value="ECO:0007669"/>
    <property type="project" value="InterPro"/>
</dbReference>
<reference evidence="7 8" key="1">
    <citation type="submission" date="2019-08" db="EMBL/GenBank/DDBJ databases">
        <title>Bradymonadales sp. TMQ2.</title>
        <authorList>
            <person name="Liang Q."/>
        </authorList>
    </citation>
    <scope>NUCLEOTIDE SEQUENCE [LARGE SCALE GENOMIC DNA]</scope>
    <source>
        <strain evidence="7 8">TMQ2</strain>
    </source>
</reference>
<dbReference type="CDD" id="cd00685">
    <property type="entry name" value="Trans_IPPS_HT"/>
    <property type="match status" value="1"/>
</dbReference>
<evidence type="ECO:0000313" key="7">
    <source>
        <dbReference type="EMBL" id="TXD32265.1"/>
    </source>
</evidence>
<dbReference type="SFLD" id="SFLDS00005">
    <property type="entry name" value="Isoprenoid_Synthase_Type_I"/>
    <property type="match status" value="1"/>
</dbReference>